<dbReference type="PANTHER" id="PTHR31614:SF2">
    <property type="entry name" value="F28N24.16 PROTEIN"/>
    <property type="match status" value="1"/>
</dbReference>
<dbReference type="Proteomes" id="UP000825729">
    <property type="component" value="Unassembled WGS sequence"/>
</dbReference>
<keyword evidence="3" id="KW-0732">Signal</keyword>
<feature type="signal peptide" evidence="3">
    <location>
        <begin position="1"/>
        <end position="24"/>
    </location>
</feature>
<gene>
    <name evidence="4" type="ORF">H6P81_021067</name>
</gene>
<comment type="similarity">
    <text evidence="1">Belongs to the Ole e I family.</text>
</comment>
<evidence type="ECO:0000313" key="4">
    <source>
        <dbReference type="EMBL" id="KAG9440902.1"/>
    </source>
</evidence>
<keyword evidence="2" id="KW-1015">Disulfide bond</keyword>
<reference evidence="4 5" key="1">
    <citation type="submission" date="2021-07" db="EMBL/GenBank/DDBJ databases">
        <title>The Aristolochia fimbriata genome: insights into angiosperm evolution, floral development and chemical biosynthesis.</title>
        <authorList>
            <person name="Jiao Y."/>
        </authorList>
    </citation>
    <scope>NUCLEOTIDE SEQUENCE [LARGE SCALE GENOMIC DNA]</scope>
    <source>
        <strain evidence="4">IBCAS-2021</strain>
        <tissue evidence="4">Leaf</tissue>
    </source>
</reference>
<evidence type="ECO:0000313" key="5">
    <source>
        <dbReference type="Proteomes" id="UP000825729"/>
    </source>
</evidence>
<protein>
    <submittedName>
        <fullName evidence="4">Uncharacterized protein</fullName>
    </submittedName>
</protein>
<keyword evidence="5" id="KW-1185">Reference proteome</keyword>
<dbReference type="InterPro" id="IPR006041">
    <property type="entry name" value="Pollen_Ole_e1_allergen"/>
</dbReference>
<comment type="caution">
    <text evidence="4">The sequence shown here is derived from an EMBL/GenBank/DDBJ whole genome shotgun (WGS) entry which is preliminary data.</text>
</comment>
<feature type="chain" id="PRO_5043798479" evidence="3">
    <location>
        <begin position="25"/>
        <end position="160"/>
    </location>
</feature>
<dbReference type="AlphaFoldDB" id="A0AAV7DWC2"/>
<dbReference type="PANTHER" id="PTHR31614">
    <property type="entry name" value="PROTEIN DOWNSTREAM OF FLC-RELATED"/>
    <property type="match status" value="1"/>
</dbReference>
<organism evidence="4 5">
    <name type="scientific">Aristolochia fimbriata</name>
    <name type="common">White veined hardy Dutchman's pipe vine</name>
    <dbReference type="NCBI Taxonomy" id="158543"/>
    <lineage>
        <taxon>Eukaryota</taxon>
        <taxon>Viridiplantae</taxon>
        <taxon>Streptophyta</taxon>
        <taxon>Embryophyta</taxon>
        <taxon>Tracheophyta</taxon>
        <taxon>Spermatophyta</taxon>
        <taxon>Magnoliopsida</taxon>
        <taxon>Magnoliidae</taxon>
        <taxon>Piperales</taxon>
        <taxon>Aristolochiaceae</taxon>
        <taxon>Aristolochia</taxon>
    </lineage>
</organism>
<dbReference type="Pfam" id="PF01190">
    <property type="entry name" value="Pollen_Ole_e_1"/>
    <property type="match status" value="1"/>
</dbReference>
<evidence type="ECO:0000256" key="1">
    <source>
        <dbReference type="ARBA" id="ARBA00010049"/>
    </source>
</evidence>
<accession>A0AAV7DWC2</accession>
<sequence length="160" mass="17743">MPKLSCTILVASFCILVVASSVHCIDDVLDVEGKVFCDTCRARFVTRISEYIEGAEVKIECHNRTTGVLTARVEGHTDKTGSYFIQVKGDHQEDICEVELLRSPRPDCNQPDGERSRARILLTKNNGIVSDIRHANPLGFFKKEALPQCSIVLKELGLIA</sequence>
<name>A0AAV7DWC2_ARIFI</name>
<dbReference type="EMBL" id="JAINDJ010000008">
    <property type="protein sequence ID" value="KAG9440902.1"/>
    <property type="molecule type" value="Genomic_DNA"/>
</dbReference>
<proteinExistence type="inferred from homology"/>
<evidence type="ECO:0000256" key="3">
    <source>
        <dbReference type="SAM" id="SignalP"/>
    </source>
</evidence>
<evidence type="ECO:0000256" key="2">
    <source>
        <dbReference type="ARBA" id="ARBA00023157"/>
    </source>
</evidence>